<dbReference type="InterPro" id="IPR002295">
    <property type="entry name" value="N4/N6-MTase_EcoPI_Mod-like"/>
</dbReference>
<evidence type="ECO:0000313" key="8">
    <source>
        <dbReference type="EMBL" id="RIY34888.1"/>
    </source>
</evidence>
<dbReference type="EMBL" id="NSDI01000039">
    <property type="protein sequence ID" value="RIY34888.1"/>
    <property type="molecule type" value="Genomic_DNA"/>
</dbReference>
<dbReference type="EC" id="2.1.1.72" evidence="2"/>
<feature type="non-terminal residue" evidence="8">
    <location>
        <position position="1"/>
    </location>
</feature>
<dbReference type="GO" id="GO:0008170">
    <property type="term" value="F:N-methyltransferase activity"/>
    <property type="evidence" value="ECO:0007669"/>
    <property type="project" value="InterPro"/>
</dbReference>
<reference evidence="8 9" key="1">
    <citation type="submission" date="2017-08" db="EMBL/GenBank/DDBJ databases">
        <title>Capnocytophaga canis 17-158 assembly.</title>
        <authorList>
            <person name="Gulvik C.A."/>
        </authorList>
    </citation>
    <scope>NUCLEOTIDE SEQUENCE [LARGE SCALE GENOMIC DNA]</scope>
    <source>
        <strain evidence="8 9">17-158</strain>
    </source>
</reference>
<dbReference type="GO" id="GO:0032259">
    <property type="term" value="P:methylation"/>
    <property type="evidence" value="ECO:0007669"/>
    <property type="project" value="UniProtKB-KW"/>
</dbReference>
<evidence type="ECO:0000313" key="9">
    <source>
        <dbReference type="Proteomes" id="UP000265497"/>
    </source>
</evidence>
<feature type="domain" description="DNA methylase N-4/N-6" evidence="7">
    <location>
        <begin position="63"/>
        <end position="377"/>
    </location>
</feature>
<dbReference type="PIRSF" id="PIRSF015855">
    <property type="entry name" value="TypeIII_Mtase_mKpnI"/>
    <property type="match status" value="1"/>
</dbReference>
<gene>
    <name evidence="8" type="ORF">CKY20_11600</name>
</gene>
<dbReference type="GO" id="GO:0009007">
    <property type="term" value="F:site-specific DNA-methyltransferase (adenine-specific) activity"/>
    <property type="evidence" value="ECO:0007669"/>
    <property type="project" value="UniProtKB-EC"/>
</dbReference>
<evidence type="ECO:0000256" key="4">
    <source>
        <dbReference type="ARBA" id="ARBA00022679"/>
    </source>
</evidence>
<sequence length="418" mass="49085">KYGLVWEQYSEAVIEDCLRKTPILVEDTSKEIITHISQEAHMLIEGDNYHALCVLNQTHRQKIDLIYIDPPYNTGKKSQLTYTDKYMNNNDVYKHSRWLSFMDKRLRLAKNLLSEKGVIFISIDDNEVAPLKLLCNSIFGEENFIAQFVRKNKTGTGHDSKWIAIEYDYMFCYARNKHKVVFEKQTIAVENDTKYKFKDNHFSYRGKYYLRDLAYKGTYNASADFPIRAPDDSMIYAGGELGKPTTWRWSKDKVKWGIENDFIVFKKRQQQWKVYIKQYQFVNNKNEPYKRKLPFRGLIEFLNAEGSQELKQILPQHTFKFPKPTELVRFCIQLFKDKEIRILDFFAGSGTTGHAVLKANSQDNGNRKFIVCTNNENNICQEITYPRLQKVIQGYTNAKGKQVEGMKAHLKYFKTAFT</sequence>
<protein>
    <recommendedName>
        <fullName evidence="2">site-specific DNA-methyltransferase (adenine-specific)</fullName>
        <ecNumber evidence="2">2.1.1.72</ecNumber>
    </recommendedName>
</protein>
<evidence type="ECO:0000256" key="3">
    <source>
        <dbReference type="ARBA" id="ARBA00022603"/>
    </source>
</evidence>
<dbReference type="Proteomes" id="UP000265497">
    <property type="component" value="Unassembled WGS sequence"/>
</dbReference>
<dbReference type="PRINTS" id="PR00506">
    <property type="entry name" value="D21N6MTFRASE"/>
</dbReference>
<name>A0A3A1YCH8_9FLAO</name>
<dbReference type="SUPFAM" id="SSF53335">
    <property type="entry name" value="S-adenosyl-L-methionine-dependent methyltransferases"/>
    <property type="match status" value="1"/>
</dbReference>
<evidence type="ECO:0000256" key="6">
    <source>
        <dbReference type="ARBA" id="ARBA00047942"/>
    </source>
</evidence>
<comment type="caution">
    <text evidence="8">The sequence shown here is derived from an EMBL/GenBank/DDBJ whole genome shotgun (WGS) entry which is preliminary data.</text>
</comment>
<dbReference type="InterPro" id="IPR002941">
    <property type="entry name" value="DNA_methylase_N4/N6"/>
</dbReference>
<comment type="catalytic activity">
    <reaction evidence="6">
        <text>a 2'-deoxyadenosine in DNA + S-adenosyl-L-methionine = an N(6)-methyl-2'-deoxyadenosine in DNA + S-adenosyl-L-homocysteine + H(+)</text>
        <dbReference type="Rhea" id="RHEA:15197"/>
        <dbReference type="Rhea" id="RHEA-COMP:12418"/>
        <dbReference type="Rhea" id="RHEA-COMP:12419"/>
        <dbReference type="ChEBI" id="CHEBI:15378"/>
        <dbReference type="ChEBI" id="CHEBI:57856"/>
        <dbReference type="ChEBI" id="CHEBI:59789"/>
        <dbReference type="ChEBI" id="CHEBI:90615"/>
        <dbReference type="ChEBI" id="CHEBI:90616"/>
        <dbReference type="EC" id="2.1.1.72"/>
    </reaction>
</comment>
<evidence type="ECO:0000259" key="7">
    <source>
        <dbReference type="Pfam" id="PF01555"/>
    </source>
</evidence>
<evidence type="ECO:0000256" key="1">
    <source>
        <dbReference type="ARBA" id="ARBA00006594"/>
    </source>
</evidence>
<comment type="similarity">
    <text evidence="1">Belongs to the N(4)/N(6)-methyltransferase family.</text>
</comment>
<evidence type="ECO:0000256" key="2">
    <source>
        <dbReference type="ARBA" id="ARBA00011900"/>
    </source>
</evidence>
<proteinExistence type="inferred from homology"/>
<keyword evidence="4 8" id="KW-0808">Transferase</keyword>
<dbReference type="InterPro" id="IPR029063">
    <property type="entry name" value="SAM-dependent_MTases_sf"/>
</dbReference>
<dbReference type="PROSITE" id="PS00092">
    <property type="entry name" value="N6_MTASE"/>
    <property type="match status" value="1"/>
</dbReference>
<keyword evidence="3 8" id="KW-0489">Methyltransferase</keyword>
<dbReference type="AlphaFoldDB" id="A0A3A1YCH8"/>
<dbReference type="Pfam" id="PF01555">
    <property type="entry name" value="N6_N4_Mtase"/>
    <property type="match status" value="1"/>
</dbReference>
<organism evidence="8 9">
    <name type="scientific">Capnocytophaga canis</name>
    <dbReference type="NCBI Taxonomy" id="1848903"/>
    <lineage>
        <taxon>Bacteria</taxon>
        <taxon>Pseudomonadati</taxon>
        <taxon>Bacteroidota</taxon>
        <taxon>Flavobacteriia</taxon>
        <taxon>Flavobacteriales</taxon>
        <taxon>Flavobacteriaceae</taxon>
        <taxon>Capnocytophaga</taxon>
    </lineage>
</organism>
<keyword evidence="5" id="KW-0949">S-adenosyl-L-methionine</keyword>
<dbReference type="InterPro" id="IPR002052">
    <property type="entry name" value="DNA_methylase_N6_adenine_CS"/>
</dbReference>
<dbReference type="GO" id="GO:0003677">
    <property type="term" value="F:DNA binding"/>
    <property type="evidence" value="ECO:0007669"/>
    <property type="project" value="InterPro"/>
</dbReference>
<evidence type="ECO:0000256" key="5">
    <source>
        <dbReference type="ARBA" id="ARBA00022691"/>
    </source>
</evidence>
<accession>A0A3A1YCH8</accession>
<dbReference type="RefSeq" id="WP_147362966.1">
    <property type="nucleotide sequence ID" value="NZ_NSDI01000039.1"/>
</dbReference>
<dbReference type="Gene3D" id="3.40.50.150">
    <property type="entry name" value="Vaccinia Virus protein VP39"/>
    <property type="match status" value="1"/>
</dbReference>